<dbReference type="RefSeq" id="WP_317835305.1">
    <property type="nucleotide sequence ID" value="NZ_CP136920.1"/>
</dbReference>
<dbReference type="GO" id="GO:0016410">
    <property type="term" value="F:N-acyltransferase activity"/>
    <property type="evidence" value="ECO:0007669"/>
    <property type="project" value="UniProtKB-UniRule"/>
</dbReference>
<feature type="transmembrane region" description="Helical" evidence="9">
    <location>
        <begin position="130"/>
        <end position="152"/>
    </location>
</feature>
<evidence type="ECO:0000256" key="3">
    <source>
        <dbReference type="ARBA" id="ARBA00022475"/>
    </source>
</evidence>
<feature type="transmembrane region" description="Helical" evidence="9">
    <location>
        <begin position="91"/>
        <end position="118"/>
    </location>
</feature>
<evidence type="ECO:0000256" key="2">
    <source>
        <dbReference type="ARBA" id="ARBA00010065"/>
    </source>
</evidence>
<keyword evidence="12" id="KW-1185">Reference proteome</keyword>
<dbReference type="EC" id="2.3.1.269" evidence="9"/>
<comment type="pathway">
    <text evidence="9">Protein modification; lipoprotein biosynthesis (N-acyl transfer).</text>
</comment>
<evidence type="ECO:0000256" key="4">
    <source>
        <dbReference type="ARBA" id="ARBA00022679"/>
    </source>
</evidence>
<evidence type="ECO:0000259" key="10">
    <source>
        <dbReference type="PROSITE" id="PS50263"/>
    </source>
</evidence>
<keyword evidence="5 9" id="KW-0812">Transmembrane</keyword>
<comment type="function">
    <text evidence="9">Catalyzes the phospholipid dependent N-acylation of the N-terminal cysteine of apolipoprotein, the last step in lipoprotein maturation.</text>
</comment>
<keyword evidence="6 9" id="KW-1133">Transmembrane helix</keyword>
<evidence type="ECO:0000256" key="5">
    <source>
        <dbReference type="ARBA" id="ARBA00022692"/>
    </source>
</evidence>
<feature type="transmembrane region" description="Helical" evidence="9">
    <location>
        <begin position="16"/>
        <end position="33"/>
    </location>
</feature>
<keyword evidence="4 9" id="KW-0808">Transferase</keyword>
<keyword evidence="8 9" id="KW-0012">Acyltransferase</keyword>
<evidence type="ECO:0000313" key="11">
    <source>
        <dbReference type="EMBL" id="WOO42778.1"/>
    </source>
</evidence>
<dbReference type="HAMAP" id="MF_01148">
    <property type="entry name" value="Lnt"/>
    <property type="match status" value="1"/>
</dbReference>
<proteinExistence type="inferred from homology"/>
<dbReference type="CDD" id="cd07571">
    <property type="entry name" value="ALP_N-acyl_transferase"/>
    <property type="match status" value="1"/>
</dbReference>
<feature type="transmembrane region" description="Helical" evidence="9">
    <location>
        <begin position="245"/>
        <end position="263"/>
    </location>
</feature>
<dbReference type="SUPFAM" id="SSF56317">
    <property type="entry name" value="Carbon-nitrogen hydrolase"/>
    <property type="match status" value="1"/>
</dbReference>
<feature type="transmembrane region" description="Helical" evidence="9">
    <location>
        <begin position="172"/>
        <end position="196"/>
    </location>
</feature>
<reference evidence="11 12" key="1">
    <citation type="submission" date="2023-10" db="EMBL/GenBank/DDBJ databases">
        <title>Rubellicoccus peritrichatus gen. nov., sp. nov., isolated from an algae of coral reef tank.</title>
        <authorList>
            <person name="Luo J."/>
        </authorList>
    </citation>
    <scope>NUCLEOTIDE SEQUENCE [LARGE SCALE GENOMIC DNA]</scope>
    <source>
        <strain evidence="11 12">CR14</strain>
    </source>
</reference>
<dbReference type="InterPro" id="IPR004563">
    <property type="entry name" value="Apolipo_AcylTrfase"/>
</dbReference>
<dbReference type="InterPro" id="IPR045378">
    <property type="entry name" value="LNT_N"/>
</dbReference>
<dbReference type="InterPro" id="IPR036526">
    <property type="entry name" value="C-N_Hydrolase_sf"/>
</dbReference>
<feature type="domain" description="CN hydrolase" evidence="10">
    <location>
        <begin position="278"/>
        <end position="527"/>
    </location>
</feature>
<dbReference type="NCBIfam" id="TIGR00546">
    <property type="entry name" value="lnt"/>
    <property type="match status" value="1"/>
</dbReference>
<comment type="subcellular location">
    <subcellularLocation>
        <location evidence="1 9">Cell membrane</location>
        <topology evidence="1 9">Multi-pass membrane protein</topology>
    </subcellularLocation>
</comment>
<protein>
    <recommendedName>
        <fullName evidence="9">Apolipoprotein N-acyltransferase</fullName>
        <shortName evidence="9">ALP N-acyltransferase</shortName>
        <ecNumber evidence="9">2.3.1.269</ecNumber>
    </recommendedName>
</protein>
<dbReference type="Gene3D" id="3.60.110.10">
    <property type="entry name" value="Carbon-nitrogen hydrolase"/>
    <property type="match status" value="1"/>
</dbReference>
<comment type="similarity">
    <text evidence="2 9">Belongs to the CN hydrolase family. Apolipoprotein N-acyltransferase subfamily.</text>
</comment>
<sequence length="569" mass="64862">MEIGATEKAEKRSSSFELAIGVLAAVISTLLYVSCFPPFDVAEAAYVFALPFLIWCFFKPRWKIYLLCAFLASWVSWFMILIWLRHIHPPWGWLATALLALLMTIAPLAWLSFVRWGLPRVINGAAWQRIIMMFGLAGFWILLEWLRSWLFTGFPWLPLSASQWQTPAMLQLAAWTGHYGISFVLIFLNLGLVFYGRSLVRQVKRRVQPKEPKPETESARRRFDTMGQNAKPLFGGLKFAFCPEFYLSLGMLMFCFSLYIFGFKERSEREPMFRAAAVQPWIPATLKWDPDQARNNLDILERQTEIAALLDPDVILWPEAATPFPILDNRDDGMLRWTERLVNTIDTNLLCGNLAILDGDLFNGVFWVRPEKGIFDEFYLKRHPVPFGEYTPFRDYLPFLDKVVPLANDIIAAEDATVIPIELNGQSWPVGFLICNEDIYPSLAREMALEGASWILVVTNDAWYGTEGGAYQHAANSVLRAVETRLPVVRCGNHGWTGWIDEFGQIRYVLTNGEGSIYFQGAGPMNLTRSTSLVGKQSFYVKHGDWFVALCGVFFIAAIIVSRLRAQKI</sequence>
<evidence type="ECO:0000256" key="9">
    <source>
        <dbReference type="HAMAP-Rule" id="MF_01148"/>
    </source>
</evidence>
<evidence type="ECO:0000256" key="6">
    <source>
        <dbReference type="ARBA" id="ARBA00022989"/>
    </source>
</evidence>
<evidence type="ECO:0000313" key="12">
    <source>
        <dbReference type="Proteomes" id="UP001304300"/>
    </source>
</evidence>
<organism evidence="11 12">
    <name type="scientific">Rubellicoccus peritrichatus</name>
    <dbReference type="NCBI Taxonomy" id="3080537"/>
    <lineage>
        <taxon>Bacteria</taxon>
        <taxon>Pseudomonadati</taxon>
        <taxon>Verrucomicrobiota</taxon>
        <taxon>Opitutia</taxon>
        <taxon>Puniceicoccales</taxon>
        <taxon>Cerasicoccaceae</taxon>
        <taxon>Rubellicoccus</taxon>
    </lineage>
</organism>
<dbReference type="Pfam" id="PF20154">
    <property type="entry name" value="LNT_N"/>
    <property type="match status" value="1"/>
</dbReference>
<keyword evidence="7 9" id="KW-0472">Membrane</keyword>
<accession>A0AAQ3LFG8</accession>
<evidence type="ECO:0000256" key="1">
    <source>
        <dbReference type="ARBA" id="ARBA00004651"/>
    </source>
</evidence>
<feature type="transmembrane region" description="Helical" evidence="9">
    <location>
        <begin position="39"/>
        <end position="58"/>
    </location>
</feature>
<feature type="transmembrane region" description="Helical" evidence="9">
    <location>
        <begin position="65"/>
        <end position="85"/>
    </location>
</feature>
<dbReference type="GO" id="GO:0005886">
    <property type="term" value="C:plasma membrane"/>
    <property type="evidence" value="ECO:0007669"/>
    <property type="project" value="UniProtKB-SubCell"/>
</dbReference>
<dbReference type="AlphaFoldDB" id="A0AAQ3LFG8"/>
<dbReference type="KEGG" id="puo:RZN69_06715"/>
<keyword evidence="3 9" id="KW-1003">Cell membrane</keyword>
<name>A0AAQ3LFG8_9BACT</name>
<dbReference type="PROSITE" id="PS50263">
    <property type="entry name" value="CN_HYDROLASE"/>
    <property type="match status" value="1"/>
</dbReference>
<dbReference type="PANTHER" id="PTHR38686:SF1">
    <property type="entry name" value="APOLIPOPROTEIN N-ACYLTRANSFERASE"/>
    <property type="match status" value="1"/>
</dbReference>
<evidence type="ECO:0000256" key="8">
    <source>
        <dbReference type="ARBA" id="ARBA00023315"/>
    </source>
</evidence>
<dbReference type="Proteomes" id="UP001304300">
    <property type="component" value="Chromosome"/>
</dbReference>
<dbReference type="PANTHER" id="PTHR38686">
    <property type="entry name" value="APOLIPOPROTEIN N-ACYLTRANSFERASE"/>
    <property type="match status" value="1"/>
</dbReference>
<gene>
    <name evidence="9 11" type="primary">lnt</name>
    <name evidence="11" type="ORF">RZN69_06715</name>
</gene>
<dbReference type="Pfam" id="PF00795">
    <property type="entry name" value="CN_hydrolase"/>
    <property type="match status" value="1"/>
</dbReference>
<dbReference type="EMBL" id="CP136920">
    <property type="protein sequence ID" value="WOO42778.1"/>
    <property type="molecule type" value="Genomic_DNA"/>
</dbReference>
<dbReference type="InterPro" id="IPR003010">
    <property type="entry name" value="C-N_Hydrolase"/>
</dbReference>
<dbReference type="GO" id="GO:0042158">
    <property type="term" value="P:lipoprotein biosynthetic process"/>
    <property type="evidence" value="ECO:0007669"/>
    <property type="project" value="UniProtKB-UniRule"/>
</dbReference>
<feature type="transmembrane region" description="Helical" evidence="9">
    <location>
        <begin position="546"/>
        <end position="564"/>
    </location>
</feature>
<evidence type="ECO:0000256" key="7">
    <source>
        <dbReference type="ARBA" id="ARBA00023136"/>
    </source>
</evidence>
<comment type="catalytic activity">
    <reaction evidence="9">
        <text>N-terminal S-1,2-diacyl-sn-glyceryl-L-cysteinyl-[lipoprotein] + a glycerophospholipid = N-acyl-S-1,2-diacyl-sn-glyceryl-L-cysteinyl-[lipoprotein] + a 2-acyl-sn-glycero-3-phospholipid + H(+)</text>
        <dbReference type="Rhea" id="RHEA:48228"/>
        <dbReference type="Rhea" id="RHEA-COMP:14681"/>
        <dbReference type="Rhea" id="RHEA-COMP:14684"/>
        <dbReference type="ChEBI" id="CHEBI:15378"/>
        <dbReference type="ChEBI" id="CHEBI:136912"/>
        <dbReference type="ChEBI" id="CHEBI:140656"/>
        <dbReference type="ChEBI" id="CHEBI:140657"/>
        <dbReference type="ChEBI" id="CHEBI:140660"/>
        <dbReference type="EC" id="2.3.1.269"/>
    </reaction>
</comment>